<feature type="binding site" evidence="6">
    <location>
        <begin position="785"/>
        <end position="787"/>
    </location>
    <ligand>
        <name>NADP(+)</name>
        <dbReference type="ChEBI" id="CHEBI:58349"/>
    </ligand>
</feature>
<evidence type="ECO:0000256" key="9">
    <source>
        <dbReference type="RuleBase" id="RU003345"/>
    </source>
</evidence>
<dbReference type="Proteomes" id="UP001142055">
    <property type="component" value="Chromosome 1"/>
</dbReference>
<evidence type="ECO:0000256" key="1">
    <source>
        <dbReference type="ARBA" id="ARBA00009986"/>
    </source>
</evidence>
<comment type="similarity">
    <text evidence="1 9">Belongs to the aldehyde dehydrogenase family.</text>
</comment>
<feature type="domain" description="Carrier" evidence="10">
    <location>
        <begin position="320"/>
        <end position="397"/>
    </location>
</feature>
<dbReference type="Pfam" id="PF00171">
    <property type="entry name" value="Aldedh"/>
    <property type="match status" value="1"/>
</dbReference>
<sequence length="887" mass="97425">MKVALIGQSMFASSVYQILLEFGHEIVAVFTIPDVNGREDPVAIAAKVDGVPVFKYKRWRLKGEILPEVFEEYKSLGAELNVLAYCSQFIPMEVINYPKYESICYHPSLLPAHRGASSINWTLIDGDKRGGFSIFWCDDGLDTGPILLQKSVALDADETIDSLYTRFLYPEGIQAMAEAVNLIADGQAPKLIQKEEGASYDAMLNKPELYKLDLENLPGSRVHNWIRGCDKVPGAWVNIDGKPVKLYGSTLWRTPIPEGTEIKIDDVSRPAILISDGLLLCGNDGQAVLVTKLGLDNGKMIPASKYGQSSEGSDIGQLSSDELIVTAQIKSIWESILNSLVEDSTDFFKSGAGSMDVTRLIEAVIELDQCAQIALTNEDAYMATTLEDFRNLIITKLRTGGDTGPKVEYDGITLHANKRNIKFPNQLFINNQFFNVHRKDDVDRAVLAAQAAFETGDWATMNARDRGKLLFKLADLMEQHKEELATLESLDSGAVYTLAIKTHVGMSIDTWKYFAGWCDKIQGSTIPINNARPNRNLTFTKREPIGVCGIITPWNYPLMMVSWKMAACLAAGNTVVLKPAQVSPLTALKLAELSVIAGFPPGVINILPGSGSVCGQAIADSPLIRKLGFTGSTPIGKLIMKSAAVSNLKRVSLELGGKSPLIIFKDADLDRAVRQAMSGVFFNKGENCIAAGRLFVERSIHDRFIIRVVREVKKMKIGNPLDRSTDHGPQNHRAHLEKLVEYAQIGIKEGAKLVYGGKQAPRPGLFFEPTIFCDVTDDMYIAKEESFGPIMIISVFDDIQGQADIERLIARANNTEFALASGVFTRDISKALLVSEKINAGTCFINCYNKTDVAAPFGGFKQSGFGKDLGQDALNEYLKTKTITVEY</sequence>
<dbReference type="InterPro" id="IPR015590">
    <property type="entry name" value="Aldehyde_DH_dom"/>
</dbReference>
<evidence type="ECO:0000256" key="6">
    <source>
        <dbReference type="PIRSR" id="PIRSR036489-3"/>
    </source>
</evidence>
<dbReference type="InterPro" id="IPR016160">
    <property type="entry name" value="Ald_DH_CS_CYS"/>
</dbReference>
<dbReference type="SUPFAM" id="SSF50486">
    <property type="entry name" value="FMT C-terminal domain-like"/>
    <property type="match status" value="1"/>
</dbReference>
<accession>A0A9Q0RPB7</accession>
<feature type="binding site" evidence="6">
    <location>
        <begin position="611"/>
        <end position="616"/>
    </location>
    <ligand>
        <name>NADP(+)</name>
        <dbReference type="ChEBI" id="CHEBI:58349"/>
    </ligand>
</feature>
<feature type="binding site" evidence="6">
    <location>
        <position position="738"/>
    </location>
    <ligand>
        <name>NADP(+)</name>
        <dbReference type="ChEBI" id="CHEBI:58349"/>
    </ligand>
</feature>
<dbReference type="AlphaFoldDB" id="A0A9Q0RPB7"/>
<comment type="caution">
    <text evidence="11">The sequence shown here is derived from an EMBL/GenBank/DDBJ whole genome shotgun (WGS) entry which is preliminary data.</text>
</comment>
<evidence type="ECO:0000256" key="4">
    <source>
        <dbReference type="PIRSR" id="PIRSR036489-1"/>
    </source>
</evidence>
<dbReference type="GO" id="GO:0016620">
    <property type="term" value="F:oxidoreductase activity, acting on the aldehyde or oxo group of donors, NAD or NADP as acceptor"/>
    <property type="evidence" value="ECO:0007669"/>
    <property type="project" value="InterPro"/>
</dbReference>
<name>A0A9Q0RPB7_BLOTA</name>
<evidence type="ECO:0000256" key="7">
    <source>
        <dbReference type="PIRSR" id="PIRSR036489-4"/>
    </source>
</evidence>
<dbReference type="InterPro" id="IPR029510">
    <property type="entry name" value="Ald_DH_CS_GLU"/>
</dbReference>
<dbReference type="InterPro" id="IPR011034">
    <property type="entry name" value="Formyl_transferase-like_C_sf"/>
</dbReference>
<dbReference type="PROSITE" id="PS50075">
    <property type="entry name" value="CARRIER"/>
    <property type="match status" value="1"/>
</dbReference>
<evidence type="ECO:0000313" key="12">
    <source>
        <dbReference type="Proteomes" id="UP001142055"/>
    </source>
</evidence>
<dbReference type="InterPro" id="IPR002376">
    <property type="entry name" value="Formyl_transf_N"/>
</dbReference>
<dbReference type="GO" id="GO:0005737">
    <property type="term" value="C:cytoplasm"/>
    <property type="evidence" value="ECO:0007669"/>
    <property type="project" value="InterPro"/>
</dbReference>
<evidence type="ECO:0000256" key="3">
    <source>
        <dbReference type="PIRNR" id="PIRNR036489"/>
    </source>
</evidence>
<dbReference type="OMA" id="NEQVFMA"/>
<dbReference type="InterPro" id="IPR016163">
    <property type="entry name" value="Ald_DH_C"/>
</dbReference>
<dbReference type="FunFam" id="3.40.50.170:FF:000002">
    <property type="entry name" value="10-formyltetrahydrofolate dehydrogenase"/>
    <property type="match status" value="1"/>
</dbReference>
<gene>
    <name evidence="11" type="ORF">RDWZM_000131</name>
</gene>
<reference evidence="11" key="1">
    <citation type="submission" date="2022-12" db="EMBL/GenBank/DDBJ databases">
        <title>Genome assemblies of Blomia tropicalis.</title>
        <authorList>
            <person name="Cui Y."/>
        </authorList>
    </citation>
    <scope>NUCLEOTIDE SEQUENCE</scope>
    <source>
        <tissue evidence="11">Adult mites</tissue>
    </source>
</reference>
<feature type="site" description="Essential for catalytic activity" evidence="7">
    <location>
        <position position="142"/>
    </location>
</feature>
<dbReference type="SUPFAM" id="SSF53720">
    <property type="entry name" value="ALDH-like"/>
    <property type="match status" value="1"/>
</dbReference>
<dbReference type="SUPFAM" id="SSF53328">
    <property type="entry name" value="Formyltransferase"/>
    <property type="match status" value="1"/>
</dbReference>
<evidence type="ECO:0000313" key="11">
    <source>
        <dbReference type="EMBL" id="KAJ6221586.1"/>
    </source>
</evidence>
<dbReference type="FunFam" id="3.10.25.10:FF:000002">
    <property type="entry name" value="10-formyltetrahydrofolate dehydrogenase"/>
    <property type="match status" value="1"/>
</dbReference>
<feature type="binding site" evidence="5">
    <location>
        <position position="142"/>
    </location>
    <ligand>
        <name>(6R)-10-formyltetrahydrofolate</name>
        <dbReference type="ChEBI" id="CHEBI:195366"/>
    </ligand>
</feature>
<feature type="active site" description="Proton acceptor" evidence="4">
    <location>
        <position position="654"/>
    </location>
</feature>
<dbReference type="GO" id="GO:0009258">
    <property type="term" value="P:10-formyltetrahydrofolate catabolic process"/>
    <property type="evidence" value="ECO:0007669"/>
    <property type="project" value="UniProtKB-UniRule"/>
</dbReference>
<dbReference type="PROSITE" id="PS00687">
    <property type="entry name" value="ALDEHYDE_DEHYDR_GLU"/>
    <property type="match status" value="1"/>
</dbReference>
<dbReference type="PANTHER" id="PTHR11699">
    <property type="entry name" value="ALDEHYDE DEHYDROGENASE-RELATED"/>
    <property type="match status" value="1"/>
</dbReference>
<dbReference type="Gene3D" id="3.40.50.170">
    <property type="entry name" value="Formyl transferase, N-terminal domain"/>
    <property type="match status" value="1"/>
</dbReference>
<feature type="binding site" evidence="6">
    <location>
        <begin position="578"/>
        <end position="581"/>
    </location>
    <ligand>
        <name>NADP(+)</name>
        <dbReference type="ChEBI" id="CHEBI:58349"/>
    </ligand>
</feature>
<keyword evidence="3 6" id="KW-0521">NADP</keyword>
<dbReference type="Gene3D" id="3.40.605.10">
    <property type="entry name" value="Aldehyde Dehydrogenase, Chain A, domain 1"/>
    <property type="match status" value="1"/>
</dbReference>
<dbReference type="InterPro" id="IPR036477">
    <property type="entry name" value="Formyl_transf_N_sf"/>
</dbReference>
<proteinExistence type="inferred from homology"/>
<organism evidence="11 12">
    <name type="scientific">Blomia tropicalis</name>
    <name type="common">Mite</name>
    <dbReference type="NCBI Taxonomy" id="40697"/>
    <lineage>
        <taxon>Eukaryota</taxon>
        <taxon>Metazoa</taxon>
        <taxon>Ecdysozoa</taxon>
        <taxon>Arthropoda</taxon>
        <taxon>Chelicerata</taxon>
        <taxon>Arachnida</taxon>
        <taxon>Acari</taxon>
        <taxon>Acariformes</taxon>
        <taxon>Sarcoptiformes</taxon>
        <taxon>Astigmata</taxon>
        <taxon>Glycyphagoidea</taxon>
        <taxon>Echimyopodidae</taxon>
        <taxon>Blomia</taxon>
    </lineage>
</organism>
<dbReference type="InterPro" id="IPR009081">
    <property type="entry name" value="PP-bd_ACP"/>
</dbReference>
<evidence type="ECO:0000256" key="5">
    <source>
        <dbReference type="PIRSR" id="PIRSR036489-2"/>
    </source>
</evidence>
<dbReference type="FunFam" id="3.40.605.10:FF:000001">
    <property type="entry name" value="Aldehyde dehydrogenase 1"/>
    <property type="match status" value="1"/>
</dbReference>
<keyword evidence="3" id="KW-0554">One-carbon metabolism</keyword>
<dbReference type="InterPro" id="IPR016161">
    <property type="entry name" value="Ald_DH/histidinol_DH"/>
</dbReference>
<dbReference type="Pfam" id="PF00551">
    <property type="entry name" value="Formyl_trans_N"/>
    <property type="match status" value="1"/>
</dbReference>
<dbReference type="InterPro" id="IPR016162">
    <property type="entry name" value="Ald_DH_N"/>
</dbReference>
<dbReference type="GO" id="GO:0016155">
    <property type="term" value="F:formyltetrahydrofolate dehydrogenase activity"/>
    <property type="evidence" value="ECO:0007669"/>
    <property type="project" value="UniProtKB-UniRule"/>
</dbReference>
<evidence type="ECO:0000259" key="10">
    <source>
        <dbReference type="PROSITE" id="PS50075"/>
    </source>
</evidence>
<feature type="active site" description="Proton donor" evidence="4">
    <location>
        <position position="688"/>
    </location>
</feature>
<dbReference type="InterPro" id="IPR005793">
    <property type="entry name" value="Formyl_trans_C"/>
</dbReference>
<dbReference type="Gene3D" id="3.40.309.10">
    <property type="entry name" value="Aldehyde Dehydrogenase, Chain A, domain 2"/>
    <property type="match status" value="1"/>
</dbReference>
<dbReference type="FunFam" id="1.10.1200.10:FF:000002">
    <property type="entry name" value="10-formyltetrahydrofolate dehydrogenase"/>
    <property type="match status" value="1"/>
</dbReference>
<comment type="similarity">
    <text evidence="3">In the N-terminal section; belongs to the GART family.</text>
</comment>
<dbReference type="InterPro" id="IPR036736">
    <property type="entry name" value="ACP-like_sf"/>
</dbReference>
<dbReference type="Pfam" id="PF02911">
    <property type="entry name" value="Formyl_trans_C"/>
    <property type="match status" value="1"/>
</dbReference>
<dbReference type="Gene3D" id="3.10.25.10">
    <property type="entry name" value="Formyl transferase, C-terminal domain"/>
    <property type="match status" value="1"/>
</dbReference>
<protein>
    <recommendedName>
        <fullName evidence="3">10-formyltetrahydrofolate dehydrogenase</fullName>
        <ecNumber evidence="3">1.5.1.6</ecNumber>
    </recommendedName>
</protein>
<comment type="similarity">
    <text evidence="3">In the C-terminal section; belongs to the aldehyde dehydrogenase family. ALDH1L subfamily.</text>
</comment>
<dbReference type="PIRSF" id="PIRSF036489">
    <property type="entry name" value="10-FTHFDH"/>
    <property type="match status" value="1"/>
</dbReference>
<dbReference type="InterPro" id="IPR011407">
    <property type="entry name" value="10_FTHF_DH"/>
</dbReference>
<keyword evidence="2 3" id="KW-0560">Oxidoreductase</keyword>
<feature type="binding site" evidence="5">
    <location>
        <begin position="88"/>
        <end position="90"/>
    </location>
    <ligand>
        <name>(6R)-10-formyltetrahydrofolate</name>
        <dbReference type="ChEBI" id="CHEBI:195366"/>
    </ligand>
</feature>
<feature type="active site" evidence="8">
    <location>
        <position position="654"/>
    </location>
</feature>
<dbReference type="PROSITE" id="PS00070">
    <property type="entry name" value="ALDEHYDE_DEHYDR_CYS"/>
    <property type="match status" value="1"/>
</dbReference>
<feature type="binding site" evidence="6">
    <location>
        <begin position="631"/>
        <end position="632"/>
    </location>
    <ligand>
        <name>NADP(+)</name>
        <dbReference type="ChEBI" id="CHEBI:58349"/>
    </ligand>
</feature>
<dbReference type="InterPro" id="IPR037022">
    <property type="entry name" value="Formyl_trans_C_sf"/>
</dbReference>
<evidence type="ECO:0000256" key="2">
    <source>
        <dbReference type="ARBA" id="ARBA00023002"/>
    </source>
</evidence>
<dbReference type="GO" id="GO:0006730">
    <property type="term" value="P:one-carbon metabolic process"/>
    <property type="evidence" value="ECO:0007669"/>
    <property type="project" value="UniProtKB-KW"/>
</dbReference>
<evidence type="ECO:0000256" key="8">
    <source>
        <dbReference type="PROSITE-ProRule" id="PRU10007"/>
    </source>
</evidence>
<keyword evidence="12" id="KW-1185">Reference proteome</keyword>
<dbReference type="EC" id="1.5.1.6" evidence="3"/>
<dbReference type="FunFam" id="3.40.309.10:FF:000001">
    <property type="entry name" value="Mitochondrial aldehyde dehydrogenase 2"/>
    <property type="match status" value="1"/>
</dbReference>
<feature type="active site" description="Proton donor" evidence="4">
    <location>
        <position position="106"/>
    </location>
</feature>
<dbReference type="Gene3D" id="1.10.1200.10">
    <property type="entry name" value="ACP-like"/>
    <property type="match status" value="1"/>
</dbReference>
<dbReference type="EMBL" id="JAPWDV010000001">
    <property type="protein sequence ID" value="KAJ6221586.1"/>
    <property type="molecule type" value="Genomic_DNA"/>
</dbReference>
<comment type="catalytic activity">
    <reaction evidence="3">
        <text>(6R)-10-formyltetrahydrofolate + NADP(+) + H2O = (6S)-5,6,7,8-tetrahydrofolate + CO2 + NADPH + H(+)</text>
        <dbReference type="Rhea" id="RHEA:10180"/>
        <dbReference type="ChEBI" id="CHEBI:15377"/>
        <dbReference type="ChEBI" id="CHEBI:15378"/>
        <dbReference type="ChEBI" id="CHEBI:16526"/>
        <dbReference type="ChEBI" id="CHEBI:57453"/>
        <dbReference type="ChEBI" id="CHEBI:57783"/>
        <dbReference type="ChEBI" id="CHEBI:58349"/>
        <dbReference type="ChEBI" id="CHEBI:195366"/>
        <dbReference type="EC" id="1.5.1.6"/>
    </reaction>
</comment>
<dbReference type="FunFam" id="3.40.605.10:FF:000026">
    <property type="entry name" value="Aldehyde dehydrogenase, putative"/>
    <property type="match status" value="1"/>
</dbReference>